<organism evidence="2 3">
    <name type="scientific">Ditylenchus destructor</name>
    <dbReference type="NCBI Taxonomy" id="166010"/>
    <lineage>
        <taxon>Eukaryota</taxon>
        <taxon>Metazoa</taxon>
        <taxon>Ecdysozoa</taxon>
        <taxon>Nematoda</taxon>
        <taxon>Chromadorea</taxon>
        <taxon>Rhabditida</taxon>
        <taxon>Tylenchina</taxon>
        <taxon>Tylenchomorpha</taxon>
        <taxon>Sphaerularioidea</taxon>
        <taxon>Anguinidae</taxon>
        <taxon>Anguininae</taxon>
        <taxon>Ditylenchus</taxon>
    </lineage>
</organism>
<proteinExistence type="predicted"/>
<reference evidence="2" key="1">
    <citation type="submission" date="2022-01" db="EMBL/GenBank/DDBJ databases">
        <title>Genome Sequence Resource for Two Populations of Ditylenchus destructor, the Migratory Endoparasitic Phytonematode.</title>
        <authorList>
            <person name="Zhang H."/>
            <person name="Lin R."/>
            <person name="Xie B."/>
        </authorList>
    </citation>
    <scope>NUCLEOTIDE SEQUENCE</scope>
    <source>
        <strain evidence="2">BazhouSP</strain>
    </source>
</reference>
<keyword evidence="3" id="KW-1185">Reference proteome</keyword>
<dbReference type="Proteomes" id="UP001201812">
    <property type="component" value="Unassembled WGS sequence"/>
</dbReference>
<feature type="compositionally biased region" description="Basic and acidic residues" evidence="1">
    <location>
        <begin position="49"/>
        <end position="58"/>
    </location>
</feature>
<dbReference type="AlphaFoldDB" id="A0AAD4R0C0"/>
<evidence type="ECO:0000256" key="1">
    <source>
        <dbReference type="SAM" id="MobiDB-lite"/>
    </source>
</evidence>
<feature type="region of interest" description="Disordered" evidence="1">
    <location>
        <begin position="49"/>
        <end position="75"/>
    </location>
</feature>
<evidence type="ECO:0000313" key="3">
    <source>
        <dbReference type="Proteomes" id="UP001201812"/>
    </source>
</evidence>
<name>A0AAD4R0C0_9BILA</name>
<evidence type="ECO:0000313" key="2">
    <source>
        <dbReference type="EMBL" id="KAI1701561.1"/>
    </source>
</evidence>
<dbReference type="EMBL" id="JAKKPZ010000116">
    <property type="protein sequence ID" value="KAI1701561.1"/>
    <property type="molecule type" value="Genomic_DNA"/>
</dbReference>
<protein>
    <submittedName>
        <fullName evidence="2">Uncharacterized protein</fullName>
    </submittedName>
</protein>
<sequence>MCSYPKTAERCNHLDWDAIAHNCDAKHTILHGCAIHQKHGMALIENIDRSNSSEDGRRSRIAPIGLDSNSKEHRK</sequence>
<accession>A0AAD4R0C0</accession>
<gene>
    <name evidence="2" type="ORF">DdX_16036</name>
</gene>
<comment type="caution">
    <text evidence="2">The sequence shown here is derived from an EMBL/GenBank/DDBJ whole genome shotgun (WGS) entry which is preliminary data.</text>
</comment>